<feature type="transmembrane region" description="Helical" evidence="4">
    <location>
        <begin position="307"/>
        <end position="325"/>
    </location>
</feature>
<feature type="transmembrane region" description="Helical" evidence="4">
    <location>
        <begin position="119"/>
        <end position="137"/>
    </location>
</feature>
<dbReference type="SMART" id="SM00028">
    <property type="entry name" value="TPR"/>
    <property type="match status" value="4"/>
</dbReference>
<feature type="transmembrane region" description="Helical" evidence="4">
    <location>
        <begin position="227"/>
        <end position="246"/>
    </location>
</feature>
<proteinExistence type="predicted"/>
<dbReference type="SUPFAM" id="SSF48452">
    <property type="entry name" value="TPR-like"/>
    <property type="match status" value="1"/>
</dbReference>
<evidence type="ECO:0000313" key="6">
    <source>
        <dbReference type="Proteomes" id="UP000003688"/>
    </source>
</evidence>
<feature type="repeat" description="TPR" evidence="3">
    <location>
        <begin position="437"/>
        <end position="470"/>
    </location>
</feature>
<dbReference type="PANTHER" id="PTHR44227">
    <property type="match status" value="1"/>
</dbReference>
<evidence type="ECO:0000256" key="1">
    <source>
        <dbReference type="ARBA" id="ARBA00022737"/>
    </source>
</evidence>
<dbReference type="PROSITE" id="PS50293">
    <property type="entry name" value="TPR_REGION"/>
    <property type="match status" value="1"/>
</dbReference>
<dbReference type="Proteomes" id="UP000003688">
    <property type="component" value="Unassembled WGS sequence"/>
</dbReference>
<feature type="transmembrane region" description="Helical" evidence="4">
    <location>
        <begin position="143"/>
        <end position="165"/>
    </location>
</feature>
<dbReference type="STRING" id="320771.Cflav_PD1228"/>
<dbReference type="Pfam" id="PF14559">
    <property type="entry name" value="TPR_19"/>
    <property type="match status" value="1"/>
</dbReference>
<keyword evidence="4" id="KW-0472">Membrane</keyword>
<dbReference type="RefSeq" id="WP_007417464.1">
    <property type="nucleotide sequence ID" value="NZ_ABOX02000042.1"/>
</dbReference>
<dbReference type="PANTHER" id="PTHR44227:SF3">
    <property type="entry name" value="PROTEIN O-MANNOSYL-TRANSFERASE TMTC4"/>
    <property type="match status" value="1"/>
</dbReference>
<feature type="transmembrane region" description="Helical" evidence="4">
    <location>
        <begin position="81"/>
        <end position="107"/>
    </location>
</feature>
<feature type="transmembrane region" description="Helical" evidence="4">
    <location>
        <begin position="389"/>
        <end position="406"/>
    </location>
</feature>
<protein>
    <submittedName>
        <fullName evidence="5">Tetratricopeptide TPR_2 repeat protein</fullName>
    </submittedName>
</protein>
<dbReference type="Gene3D" id="1.25.40.10">
    <property type="entry name" value="Tetratricopeptide repeat domain"/>
    <property type="match status" value="1"/>
</dbReference>
<reference evidence="5 6" key="1">
    <citation type="journal article" date="2011" name="J. Bacteriol.">
        <title>Genome sequence of 'Pedosphaera parvula' Ellin514, an aerobic Verrucomicrobial isolate from pasture soil.</title>
        <authorList>
            <person name="Kant R."/>
            <person name="van Passel M.W."/>
            <person name="Sangwan P."/>
            <person name="Palva A."/>
            <person name="Lucas S."/>
            <person name="Copeland A."/>
            <person name="Lapidus A."/>
            <person name="Glavina Del Rio T."/>
            <person name="Dalin E."/>
            <person name="Tice H."/>
            <person name="Bruce D."/>
            <person name="Goodwin L."/>
            <person name="Pitluck S."/>
            <person name="Chertkov O."/>
            <person name="Larimer F.W."/>
            <person name="Land M.L."/>
            <person name="Hauser L."/>
            <person name="Brettin T.S."/>
            <person name="Detter J.C."/>
            <person name="Han S."/>
            <person name="de Vos W.M."/>
            <person name="Janssen P.H."/>
            <person name="Smidt H."/>
        </authorList>
    </citation>
    <scope>NUCLEOTIDE SEQUENCE [LARGE SCALE GENOMIC DNA]</scope>
    <source>
        <strain evidence="5 6">Ellin514</strain>
    </source>
</reference>
<keyword evidence="2 3" id="KW-0802">TPR repeat</keyword>
<keyword evidence="4" id="KW-1133">Transmembrane helix</keyword>
<evidence type="ECO:0000256" key="3">
    <source>
        <dbReference type="PROSITE-ProRule" id="PRU00339"/>
    </source>
</evidence>
<feature type="repeat" description="TPR" evidence="3">
    <location>
        <begin position="471"/>
        <end position="504"/>
    </location>
</feature>
<feature type="transmembrane region" description="Helical" evidence="4">
    <location>
        <begin position="332"/>
        <end position="351"/>
    </location>
</feature>
<evidence type="ECO:0000256" key="4">
    <source>
        <dbReference type="SAM" id="Phobius"/>
    </source>
</evidence>
<keyword evidence="6" id="KW-1185">Reference proteome</keyword>
<dbReference type="InterPro" id="IPR052346">
    <property type="entry name" value="O-mannosyl-transferase_TMTC"/>
</dbReference>
<comment type="caution">
    <text evidence="5">The sequence shown here is derived from an EMBL/GenBank/DDBJ whole genome shotgun (WGS) entry which is preliminary data.</text>
</comment>
<organism evidence="5 6">
    <name type="scientific">Pedosphaera parvula (strain Ellin514)</name>
    <dbReference type="NCBI Taxonomy" id="320771"/>
    <lineage>
        <taxon>Bacteria</taxon>
        <taxon>Pseudomonadati</taxon>
        <taxon>Verrucomicrobiota</taxon>
        <taxon>Pedosphaerae</taxon>
        <taxon>Pedosphaerales</taxon>
        <taxon>Pedosphaeraceae</taxon>
        <taxon>Pedosphaera</taxon>
    </lineage>
</organism>
<keyword evidence="1" id="KW-0677">Repeat</keyword>
<gene>
    <name evidence="5" type="ORF">Cflav_PD1228</name>
</gene>
<dbReference type="EMBL" id="ABOX02000042">
    <property type="protein sequence ID" value="EEF58501.1"/>
    <property type="molecule type" value="Genomic_DNA"/>
</dbReference>
<feature type="transmembrane region" description="Helical" evidence="4">
    <location>
        <begin position="363"/>
        <end position="382"/>
    </location>
</feature>
<feature type="repeat" description="TPR" evidence="3">
    <location>
        <begin position="505"/>
        <end position="538"/>
    </location>
</feature>
<name>B9XNS8_PEDPL</name>
<feature type="transmembrane region" description="Helical" evidence="4">
    <location>
        <begin position="177"/>
        <end position="207"/>
    </location>
</feature>
<sequence length="576" mass="65415" precursor="true">MRTRLFLILFLLVCAVFYPVLSAEFLPWDDDANIYLNPHLTGLGLDQLKWISTDTTYVWRYQPLCWFTWSAIKACFGLKPFYFHLIVLLFHAANTGLVFLLIHKLLLLARNVARETAPPQFAICAALGAAFWGVHPLRVESTAWAVELAYVQPLFFFLLSIFSYLRAAEVKNPKLYVGLSMLLFIISLMSFPLALGGFVVFWGLNFFPLRRLELDPARWLSREAFKVWAEQFVFLAIAVFFGWLNLRIRSHPASTMWSNPASLAEFGFASRVMQGFFIWAYYIWKPFLPFNLTPVPIQLLEFKPLDLPFLLSAILVVGLSLILFLRRRLWPGIFVIWICYLALLVPVLGISEHPHYPSDRYSLVVSIGWSILLSALLAKLWAHLRLRQLLLGASTVTLLLFASMSYQQTFMWQTSVGFFQAILRPWKDEPKLASARLNLQMRLAQAHVDHGQFTNAVEVLREAIQIKPAFAEGHHQLGNALKETGDLDGASASYAEAMRLAPDLMPSLNDLGVAYAQLGKLDQAMAQFSKVMQREPENASAIKNMAIALQMKGRTNEAEVYLIRLKTLPSHPSGLQ</sequence>
<dbReference type="InterPro" id="IPR019734">
    <property type="entry name" value="TPR_rpt"/>
</dbReference>
<dbReference type="OrthoDB" id="182974at2"/>
<dbReference type="InterPro" id="IPR011990">
    <property type="entry name" value="TPR-like_helical_dom_sf"/>
</dbReference>
<keyword evidence="4" id="KW-0812">Transmembrane</keyword>
<dbReference type="AlphaFoldDB" id="B9XNS8"/>
<dbReference type="Pfam" id="PF13414">
    <property type="entry name" value="TPR_11"/>
    <property type="match status" value="1"/>
</dbReference>
<evidence type="ECO:0000313" key="5">
    <source>
        <dbReference type="EMBL" id="EEF58501.1"/>
    </source>
</evidence>
<evidence type="ECO:0000256" key="2">
    <source>
        <dbReference type="ARBA" id="ARBA00022803"/>
    </source>
</evidence>
<dbReference type="PROSITE" id="PS50005">
    <property type="entry name" value="TPR"/>
    <property type="match status" value="3"/>
</dbReference>
<accession>B9XNS8</accession>